<accession>A0ABX7NQW3</accession>
<dbReference type="PANTHER" id="PTHR32063:SF0">
    <property type="entry name" value="SWARMING MOTILITY PROTEIN SWRC"/>
    <property type="match status" value="1"/>
</dbReference>
<dbReference type="Proteomes" id="UP000662747">
    <property type="component" value="Chromosome"/>
</dbReference>
<sequence length="1061" mass="114884">MFISDFAIKRPIVTITAMVALVVFGLVALWQLETDEFPDVQQPVINVTIVYPGASPDTVEREIVEPIEDAIFAINGVDPKETTSTATDGLATFTVFFNFEKDIQEASQDIRDAISSKRADLPQEMEEPILTRFDPSDQPIVSLTLTSDQMDVAALSRVADPLVVGELRSVPGVAQAEVVGDVEREMTVQLKPQALQAAGLSVAEVVGALQTQNLAAPVGRINSKLSEESIRLRGRLERVEDFRDMVVATRNGQVIRLSQVADVFVGSEEPRTLALYDGAQAVGIDVLKSKGFSTTEVADAVRERVEALQKRLPAGVKLAIVRDAGVRVENAVENVQSALLEGAILTVLVVFIFLNSWRSTVITGLALPVSVLAAFISVWVFGFTLNTMSLLGLTLAIGILIDDAIVVRENIVRHVEMGKDHYTASREGTAEIGLAVSATTFSIVAVFVPVAFMYGVAGQWFKPFALTIACAVLVSLFVSFSLDPMLSAYWPDPQVEQGARRGFISRQLSRFNGWFDRQADRYKRVIAWALDHRLAMVLVAVGSLVGALALQATVGGAGFVPVSDRAEVEILVETPPGSNLDYTRRKVDEVVRRTRAHPEVAYTYSTIGVPLPLSAPGVDQALVYVRLKPKAERDVSQDALGRIFRDELKTLGGARVSVFTSGFGGAFKQIQLELRGPDQKMLTLLAQQVQKQVEQVPGAVDVGLSTRGQKPELEVELNRGLAGQLGVTVGQVAQVLRPAFAGLDVGDWVDPIGETRDVMIRLAPEARENPEDVAQLPIRVAGTPGGPIQLVPLRQVANIRQTLGPAQITHLNRERVINIQANVQGRSLTEVARDIQTQVKKVQLPSGYTLTTGGESADQAEVFSRVFIALGVAVLLMYLILVIQFGSFVDPLAILLSLPLSLIGVVLALLVTGDTLNIMSLIGVILLMGIVAKNAILLIDFAKWSHEKGMPLREALIEAGRIRLRPIIMTTFALVAGMVPVAIGAGEGGDFRAPLGRAVIGGTITSTLLTLLVIPTVYEILVDGRNWMSRRLRKVFHMRPPQEHGPRGGGEPRPVPHARQD</sequence>
<feature type="transmembrane region" description="Helical" evidence="2">
    <location>
        <begin position="918"/>
        <end position="941"/>
    </location>
</feature>
<dbReference type="EMBL" id="CP071090">
    <property type="protein sequence ID" value="QSQ20818.1"/>
    <property type="molecule type" value="Genomic_DNA"/>
</dbReference>
<keyword evidence="2" id="KW-0812">Transmembrane</keyword>
<dbReference type="Pfam" id="PF00873">
    <property type="entry name" value="ACR_tran"/>
    <property type="match status" value="1"/>
</dbReference>
<feature type="transmembrane region" description="Helical" evidence="2">
    <location>
        <begin position="962"/>
        <end position="986"/>
    </location>
</feature>
<feature type="transmembrane region" description="Helical" evidence="2">
    <location>
        <begin position="534"/>
        <end position="560"/>
    </location>
</feature>
<dbReference type="PANTHER" id="PTHR32063">
    <property type="match status" value="1"/>
</dbReference>
<dbReference type="Gene3D" id="3.30.70.1430">
    <property type="entry name" value="Multidrug efflux transporter AcrB pore domain"/>
    <property type="match status" value="2"/>
</dbReference>
<reference evidence="3 4" key="1">
    <citation type="submission" date="2021-02" db="EMBL/GenBank/DDBJ databases">
        <title>De Novo genome assembly of isolated myxobacteria.</title>
        <authorList>
            <person name="Stevens D.C."/>
        </authorList>
    </citation>
    <scope>NUCLEOTIDE SEQUENCE [LARGE SCALE GENOMIC DNA]</scope>
    <source>
        <strain evidence="4">SCPEA02</strain>
    </source>
</reference>
<feature type="transmembrane region" description="Helical" evidence="2">
    <location>
        <begin position="361"/>
        <end position="382"/>
    </location>
</feature>
<feature type="transmembrane region" description="Helical" evidence="2">
    <location>
        <begin position="460"/>
        <end position="480"/>
    </location>
</feature>
<gene>
    <name evidence="3" type="ORF">JY651_37170</name>
</gene>
<name>A0ABX7NQW3_9BACT</name>
<keyword evidence="4" id="KW-1185">Reference proteome</keyword>
<feature type="transmembrane region" description="Helical" evidence="2">
    <location>
        <begin position="12"/>
        <end position="32"/>
    </location>
</feature>
<feature type="region of interest" description="Disordered" evidence="1">
    <location>
        <begin position="1038"/>
        <end position="1061"/>
    </location>
</feature>
<evidence type="ECO:0000256" key="1">
    <source>
        <dbReference type="SAM" id="MobiDB-lite"/>
    </source>
</evidence>
<dbReference type="SUPFAM" id="SSF82714">
    <property type="entry name" value="Multidrug efflux transporter AcrB TolC docking domain, DN and DC subdomains"/>
    <property type="match status" value="2"/>
</dbReference>
<dbReference type="InterPro" id="IPR001036">
    <property type="entry name" value="Acrflvin-R"/>
</dbReference>
<keyword evidence="2" id="KW-0472">Membrane</keyword>
<feature type="transmembrane region" description="Helical" evidence="2">
    <location>
        <begin position="866"/>
        <end position="885"/>
    </location>
</feature>
<feature type="transmembrane region" description="Helical" evidence="2">
    <location>
        <begin position="428"/>
        <end position="454"/>
    </location>
</feature>
<dbReference type="InterPro" id="IPR027463">
    <property type="entry name" value="AcrB_DN_DC_subdom"/>
</dbReference>
<evidence type="ECO:0000313" key="4">
    <source>
        <dbReference type="Proteomes" id="UP000662747"/>
    </source>
</evidence>
<feature type="transmembrane region" description="Helical" evidence="2">
    <location>
        <begin position="998"/>
        <end position="1021"/>
    </location>
</feature>
<dbReference type="SUPFAM" id="SSF82693">
    <property type="entry name" value="Multidrug efflux transporter AcrB pore domain, PN1, PN2, PC1 and PC2 subdomains"/>
    <property type="match status" value="3"/>
</dbReference>
<dbReference type="Gene3D" id="1.20.1640.10">
    <property type="entry name" value="Multidrug efflux transporter AcrB transmembrane domain"/>
    <property type="match status" value="2"/>
</dbReference>
<dbReference type="SUPFAM" id="SSF82866">
    <property type="entry name" value="Multidrug efflux transporter AcrB transmembrane domain"/>
    <property type="match status" value="2"/>
</dbReference>
<keyword evidence="2" id="KW-1133">Transmembrane helix</keyword>
<protein>
    <submittedName>
        <fullName evidence="3">Efflux RND transporter permease subunit</fullName>
    </submittedName>
</protein>
<feature type="transmembrane region" description="Helical" evidence="2">
    <location>
        <begin position="335"/>
        <end position="354"/>
    </location>
</feature>
<dbReference type="RefSeq" id="WP_206722398.1">
    <property type="nucleotide sequence ID" value="NZ_CP071090.1"/>
</dbReference>
<dbReference type="PRINTS" id="PR00702">
    <property type="entry name" value="ACRIFLAVINRP"/>
</dbReference>
<organism evidence="3 4">
    <name type="scientific">Pyxidicoccus parkwayensis</name>
    <dbReference type="NCBI Taxonomy" id="2813578"/>
    <lineage>
        <taxon>Bacteria</taxon>
        <taxon>Pseudomonadati</taxon>
        <taxon>Myxococcota</taxon>
        <taxon>Myxococcia</taxon>
        <taxon>Myxococcales</taxon>
        <taxon>Cystobacterineae</taxon>
        <taxon>Myxococcaceae</taxon>
        <taxon>Pyxidicoccus</taxon>
    </lineage>
</organism>
<feature type="transmembrane region" description="Helical" evidence="2">
    <location>
        <begin position="388"/>
        <end position="407"/>
    </location>
</feature>
<proteinExistence type="predicted"/>
<evidence type="ECO:0000256" key="2">
    <source>
        <dbReference type="SAM" id="Phobius"/>
    </source>
</evidence>
<dbReference type="Gene3D" id="3.30.2090.10">
    <property type="entry name" value="Multidrug efflux transporter AcrB TolC docking domain, DN and DC subdomains"/>
    <property type="match status" value="2"/>
</dbReference>
<dbReference type="Gene3D" id="3.30.70.1320">
    <property type="entry name" value="Multidrug efflux transporter AcrB pore domain like"/>
    <property type="match status" value="1"/>
</dbReference>
<feature type="transmembrane region" description="Helical" evidence="2">
    <location>
        <begin position="892"/>
        <end position="912"/>
    </location>
</feature>
<evidence type="ECO:0000313" key="3">
    <source>
        <dbReference type="EMBL" id="QSQ20818.1"/>
    </source>
</evidence>
<dbReference type="Gene3D" id="3.30.70.1440">
    <property type="entry name" value="Multidrug efflux transporter AcrB pore domain"/>
    <property type="match status" value="1"/>
</dbReference>